<protein>
    <recommendedName>
        <fullName evidence="4">HTH araC/xylS-type domain-containing protein</fullName>
    </recommendedName>
</protein>
<dbReference type="SUPFAM" id="SSF46689">
    <property type="entry name" value="Homeodomain-like"/>
    <property type="match status" value="1"/>
</dbReference>
<dbReference type="InterPro" id="IPR018060">
    <property type="entry name" value="HTH_AraC"/>
</dbReference>
<evidence type="ECO:0000313" key="5">
    <source>
        <dbReference type="EMBL" id="BDT59856.1"/>
    </source>
</evidence>
<dbReference type="PRINTS" id="PR00032">
    <property type="entry name" value="HTHARAC"/>
</dbReference>
<keyword evidence="3" id="KW-0804">Transcription</keyword>
<dbReference type="EMBL" id="AP026966">
    <property type="protein sequence ID" value="BDT59856.1"/>
    <property type="molecule type" value="Genomic_DNA"/>
</dbReference>
<dbReference type="PROSITE" id="PS01124">
    <property type="entry name" value="HTH_ARAC_FAMILY_2"/>
    <property type="match status" value="1"/>
</dbReference>
<feature type="domain" description="HTH araC/xylS-type" evidence="4">
    <location>
        <begin position="1"/>
        <end position="43"/>
    </location>
</feature>
<evidence type="ECO:0000259" key="4">
    <source>
        <dbReference type="PROSITE" id="PS01124"/>
    </source>
</evidence>
<name>A0ABN6TCD8_9BURK</name>
<organism evidence="5 6">
    <name type="scientific">Massilia varians</name>
    <dbReference type="NCBI Taxonomy" id="457921"/>
    <lineage>
        <taxon>Bacteria</taxon>
        <taxon>Pseudomonadati</taxon>
        <taxon>Pseudomonadota</taxon>
        <taxon>Betaproteobacteria</taxon>
        <taxon>Burkholderiales</taxon>
        <taxon>Oxalobacteraceae</taxon>
        <taxon>Telluria group</taxon>
        <taxon>Massilia</taxon>
    </lineage>
</organism>
<evidence type="ECO:0000313" key="6">
    <source>
        <dbReference type="Proteomes" id="UP001163336"/>
    </source>
</evidence>
<dbReference type="Proteomes" id="UP001163336">
    <property type="component" value="Chromosome"/>
</dbReference>
<dbReference type="PANTHER" id="PTHR11019">
    <property type="entry name" value="HTH-TYPE TRANSCRIPTIONAL REGULATOR NIMR"/>
    <property type="match status" value="1"/>
</dbReference>
<dbReference type="Gene3D" id="1.10.10.60">
    <property type="entry name" value="Homeodomain-like"/>
    <property type="match status" value="1"/>
</dbReference>
<proteinExistence type="predicted"/>
<accession>A0ABN6TCD8</accession>
<dbReference type="Pfam" id="PF12833">
    <property type="entry name" value="HTH_18"/>
    <property type="match status" value="1"/>
</dbReference>
<gene>
    <name evidence="5" type="ORF">MasN3_33500</name>
</gene>
<evidence type="ECO:0000256" key="3">
    <source>
        <dbReference type="ARBA" id="ARBA00023163"/>
    </source>
</evidence>
<dbReference type="RefSeq" id="WP_307730369.1">
    <property type="nucleotide sequence ID" value="NZ_AP026966.1"/>
</dbReference>
<dbReference type="InterPro" id="IPR009057">
    <property type="entry name" value="Homeodomain-like_sf"/>
</dbReference>
<evidence type="ECO:0000256" key="1">
    <source>
        <dbReference type="ARBA" id="ARBA00023015"/>
    </source>
</evidence>
<sequence length="47" mass="5151">MGAAARGMPLWQVAQQLGYASQSAFTTMFRKTFGSTPSRYFTDDGRG</sequence>
<reference evidence="5" key="1">
    <citation type="submission" date="2022-11" db="EMBL/GenBank/DDBJ databases">
        <title>Isolation and characterization of PLA-degrading bacterium Massilia sp. from Antarctic soil.</title>
        <authorList>
            <person name="Sato K."/>
            <person name="Gomez-Fuentes C."/>
            <person name="Ahmad S.A."/>
            <person name="Zulkharnain A."/>
        </authorList>
    </citation>
    <scope>NUCLEOTIDE SEQUENCE</scope>
    <source>
        <strain evidence="5">N-3</strain>
    </source>
</reference>
<dbReference type="PANTHER" id="PTHR11019:SF159">
    <property type="entry name" value="TRANSCRIPTIONAL REGULATOR-RELATED"/>
    <property type="match status" value="1"/>
</dbReference>
<keyword evidence="6" id="KW-1185">Reference proteome</keyword>
<keyword evidence="1" id="KW-0805">Transcription regulation</keyword>
<keyword evidence="2" id="KW-0238">DNA-binding</keyword>
<dbReference type="InterPro" id="IPR020449">
    <property type="entry name" value="Tscrpt_reg_AraC-type_HTH"/>
</dbReference>
<evidence type="ECO:0000256" key="2">
    <source>
        <dbReference type="ARBA" id="ARBA00023125"/>
    </source>
</evidence>